<dbReference type="SUPFAM" id="SSF46565">
    <property type="entry name" value="Chaperone J-domain"/>
    <property type="match status" value="1"/>
</dbReference>
<dbReference type="Gramene" id="Manes.01G137600.1.v8.1">
    <property type="protein sequence ID" value="Manes.01G137600.1.v8.1.CDS"/>
    <property type="gene ID" value="Manes.01G137600.v8.1"/>
</dbReference>
<feature type="compositionally biased region" description="Low complexity" evidence="3">
    <location>
        <begin position="1475"/>
        <end position="1501"/>
    </location>
</feature>
<dbReference type="PROSITE" id="PS50076">
    <property type="entry name" value="DNAJ_2"/>
    <property type="match status" value="1"/>
</dbReference>
<dbReference type="GO" id="GO:0031982">
    <property type="term" value="C:vesicle"/>
    <property type="evidence" value="ECO:0000318"/>
    <property type="project" value="GO_Central"/>
</dbReference>
<feature type="compositionally biased region" description="Basic and acidic residues" evidence="3">
    <location>
        <begin position="731"/>
        <end position="1049"/>
    </location>
</feature>
<feature type="compositionally biased region" description="Basic and acidic residues" evidence="3">
    <location>
        <begin position="522"/>
        <end position="552"/>
    </location>
</feature>
<keyword evidence="6" id="KW-1185">Reference proteome</keyword>
<dbReference type="STRING" id="3983.A0A2C9WKN0"/>
<feature type="region of interest" description="Disordered" evidence="3">
    <location>
        <begin position="114"/>
        <end position="159"/>
    </location>
</feature>
<gene>
    <name evidence="5" type="ORF">MANES_01G137600v8</name>
</gene>
<feature type="coiled-coil region" evidence="2">
    <location>
        <begin position="1526"/>
        <end position="1565"/>
    </location>
</feature>
<dbReference type="Gene3D" id="1.10.287.110">
    <property type="entry name" value="DnaJ domain"/>
    <property type="match status" value="1"/>
</dbReference>
<feature type="compositionally biased region" description="Basic and acidic residues" evidence="3">
    <location>
        <begin position="1327"/>
        <end position="1405"/>
    </location>
</feature>
<dbReference type="PANTHER" id="PTHR23172">
    <property type="entry name" value="AUXILIN/CYCLIN G-ASSOCIATED KINASE-RELATED"/>
    <property type="match status" value="1"/>
</dbReference>
<dbReference type="EMBL" id="CM004387">
    <property type="protein sequence ID" value="OAY60772.1"/>
    <property type="molecule type" value="Genomic_DNA"/>
</dbReference>
<dbReference type="PANTHER" id="PTHR23172:SF87">
    <property type="entry name" value="CHAPERONE DNAJ-DOMAIN SUPERFAMILY PROTEIN"/>
    <property type="match status" value="1"/>
</dbReference>
<evidence type="ECO:0000313" key="5">
    <source>
        <dbReference type="EMBL" id="OAY60772.1"/>
    </source>
</evidence>
<feature type="compositionally biased region" description="Basic and acidic residues" evidence="3">
    <location>
        <begin position="1059"/>
        <end position="1075"/>
    </location>
</feature>
<feature type="compositionally biased region" description="Basic and acidic residues" evidence="3">
    <location>
        <begin position="445"/>
        <end position="454"/>
    </location>
</feature>
<feature type="compositionally biased region" description="Basic and acidic residues" evidence="3">
    <location>
        <begin position="580"/>
        <end position="608"/>
    </location>
</feature>
<feature type="compositionally biased region" description="Basic and acidic residues" evidence="3">
    <location>
        <begin position="502"/>
        <end position="513"/>
    </location>
</feature>
<proteinExistence type="predicted"/>
<dbReference type="OrthoDB" id="1717591at2759"/>
<dbReference type="GO" id="GO:0072318">
    <property type="term" value="P:clathrin coat disassembly"/>
    <property type="evidence" value="ECO:0000318"/>
    <property type="project" value="GO_Central"/>
</dbReference>
<protein>
    <recommendedName>
        <fullName evidence="4">J domain-containing protein</fullName>
    </recommendedName>
</protein>
<dbReference type="FunFam" id="1.10.287.110:FF:000009">
    <property type="entry name" value="Auxilin-related protein 1"/>
    <property type="match status" value="1"/>
</dbReference>
<feature type="compositionally biased region" description="Polar residues" evidence="3">
    <location>
        <begin position="1"/>
        <end position="25"/>
    </location>
</feature>
<keyword evidence="1 2" id="KW-0175">Coiled coil</keyword>
<feature type="region of interest" description="Disordered" evidence="3">
    <location>
        <begin position="482"/>
        <end position="608"/>
    </location>
</feature>
<dbReference type="GO" id="GO:0030276">
    <property type="term" value="F:clathrin binding"/>
    <property type="evidence" value="ECO:0000318"/>
    <property type="project" value="GO_Central"/>
</dbReference>
<evidence type="ECO:0000256" key="3">
    <source>
        <dbReference type="SAM" id="MobiDB-lite"/>
    </source>
</evidence>
<feature type="compositionally biased region" description="Low complexity" evidence="3">
    <location>
        <begin position="701"/>
        <end position="710"/>
    </location>
</feature>
<evidence type="ECO:0000313" key="6">
    <source>
        <dbReference type="Proteomes" id="UP000091857"/>
    </source>
</evidence>
<dbReference type="Proteomes" id="UP000091857">
    <property type="component" value="Chromosome 1"/>
</dbReference>
<feature type="compositionally biased region" description="Basic and acidic residues" evidence="3">
    <location>
        <begin position="1462"/>
        <end position="1471"/>
    </location>
</feature>
<evidence type="ECO:0000259" key="4">
    <source>
        <dbReference type="PROSITE" id="PS50076"/>
    </source>
</evidence>
<feature type="region of interest" description="Disordered" evidence="3">
    <location>
        <begin position="1"/>
        <end position="43"/>
    </location>
</feature>
<feature type="region of interest" description="Disordered" evidence="3">
    <location>
        <begin position="1456"/>
        <end position="1503"/>
    </location>
</feature>
<evidence type="ECO:0000256" key="2">
    <source>
        <dbReference type="SAM" id="Coils"/>
    </source>
</evidence>
<evidence type="ECO:0000256" key="1">
    <source>
        <dbReference type="ARBA" id="ARBA00023054"/>
    </source>
</evidence>
<organism evidence="5 6">
    <name type="scientific">Manihot esculenta</name>
    <name type="common">Cassava</name>
    <name type="synonym">Jatropha manihot</name>
    <dbReference type="NCBI Taxonomy" id="3983"/>
    <lineage>
        <taxon>Eukaryota</taxon>
        <taxon>Viridiplantae</taxon>
        <taxon>Streptophyta</taxon>
        <taxon>Embryophyta</taxon>
        <taxon>Tracheophyta</taxon>
        <taxon>Spermatophyta</taxon>
        <taxon>Magnoliopsida</taxon>
        <taxon>eudicotyledons</taxon>
        <taxon>Gunneridae</taxon>
        <taxon>Pentapetalae</taxon>
        <taxon>rosids</taxon>
        <taxon>fabids</taxon>
        <taxon>Malpighiales</taxon>
        <taxon>Euphorbiaceae</taxon>
        <taxon>Crotonoideae</taxon>
        <taxon>Manihoteae</taxon>
        <taxon>Manihot</taxon>
    </lineage>
</organism>
<dbReference type="GO" id="GO:0005737">
    <property type="term" value="C:cytoplasm"/>
    <property type="evidence" value="ECO:0000318"/>
    <property type="project" value="GO_Central"/>
</dbReference>
<accession>A0A2C9WKN0</accession>
<feature type="compositionally biased region" description="Basic and acidic residues" evidence="3">
    <location>
        <begin position="1116"/>
        <end position="1128"/>
    </location>
</feature>
<feature type="region of interest" description="Disordered" evidence="3">
    <location>
        <begin position="355"/>
        <end position="384"/>
    </location>
</feature>
<name>A0A2C9WKN0_MANES</name>
<reference evidence="6" key="1">
    <citation type="journal article" date="2016" name="Nat. Biotechnol.">
        <title>Sequencing wild and cultivated cassava and related species reveals extensive interspecific hybridization and genetic diversity.</title>
        <authorList>
            <person name="Bredeson J.V."/>
            <person name="Lyons J.B."/>
            <person name="Prochnik S.E."/>
            <person name="Wu G.A."/>
            <person name="Ha C.M."/>
            <person name="Edsinger-Gonzales E."/>
            <person name="Grimwood J."/>
            <person name="Schmutz J."/>
            <person name="Rabbi I.Y."/>
            <person name="Egesi C."/>
            <person name="Nauluvula P."/>
            <person name="Lebot V."/>
            <person name="Ndunguru J."/>
            <person name="Mkamilo G."/>
            <person name="Bart R.S."/>
            <person name="Setter T.L."/>
            <person name="Gleadow R.M."/>
            <person name="Kulakow P."/>
            <person name="Ferguson M.E."/>
            <person name="Rounsley S."/>
            <person name="Rokhsar D.S."/>
        </authorList>
    </citation>
    <scope>NUCLEOTIDE SEQUENCE [LARGE SCALE GENOMIC DNA]</scope>
    <source>
        <strain evidence="6">cv. AM560-2</strain>
    </source>
</reference>
<feature type="region of interest" description="Disordered" evidence="3">
    <location>
        <begin position="426"/>
        <end position="467"/>
    </location>
</feature>
<feature type="region of interest" description="Disordered" evidence="3">
    <location>
        <begin position="731"/>
        <end position="1128"/>
    </location>
</feature>
<dbReference type="InterPro" id="IPR001623">
    <property type="entry name" value="DnaJ_domain"/>
</dbReference>
<feature type="compositionally biased region" description="Polar residues" evidence="3">
    <location>
        <begin position="1300"/>
        <end position="1313"/>
    </location>
</feature>
<feature type="region of interest" description="Disordered" evidence="3">
    <location>
        <begin position="692"/>
        <end position="714"/>
    </location>
</feature>
<comment type="caution">
    <text evidence="5">The sequence shown here is derived from an EMBL/GenBank/DDBJ whole genome shotgun (WGS) entry which is preliminary data.</text>
</comment>
<dbReference type="InterPro" id="IPR036869">
    <property type="entry name" value="J_dom_sf"/>
</dbReference>
<feature type="domain" description="J" evidence="4">
    <location>
        <begin position="1601"/>
        <end position="1665"/>
    </location>
</feature>
<feature type="region of interest" description="Disordered" evidence="3">
    <location>
        <begin position="1300"/>
        <end position="1405"/>
    </location>
</feature>
<sequence>MENPSHSRQPNMLSKKSCNGTTTKSIYDDEFGGPPRFGAPTLSPRVEDYREIFGGFHASRASSIPVLDLPLVDEADEVFCDARSSGFDYGEVFGGLNDDDFAVYYDELMMEQSNGIGDDSSSDEAWAPAEAENLSDESDHSVKDQSLSNGDSHDSVDGNMEFNISYSKVGQRRNENLSTGITHIAQLDSDSGYTFLVDKMSSLPKTDHEYQNLHPSNDDRLNIEYTGEMLRGRHLKKVMSYPANNTNNVLFFGEDVRAQKEFVRNGSLPKETFVTISDVSLRTRPSHLPPPTRPPPPALDVLKGDSGKVTSNCQNVVFEETAGDSSPPYFDVEVDASSSAAAMKEAMDKAQAKLKSAKESIERKRESLQNRVKSDTKKDRKDKEEKLTKIVNGLVSRRDEREQGISQIEENGMEFSVLEKQKVKKTTQPILDLLEGKKHRNGAKRSTEENHGRESSSSQGSDRIDVAGEWKEAAQFFELITDKSRKASDQENNENVLLHNSNFHERVEKEKKAIVKASQHPQKNDKKVKAVRADDELVDCEKKTEDPKEAVEQNRSSGRSVAANRQKGNDKKVQVAVEASKQEGNEKKFNMDLKPVETEKPQARLDDLQKHENYVEVQERESKIVARQTKKHKEKALWLKEDNKIMEDVKKFTRENGDSERRQRKVFVLEENDEKLNAPLEQAENDRRLKKVVHEQEENENINSEASEIEANGKRLREVLRREENERRLKEALEKKGNKRILKDTREKEERLRREREAVEWEENEKRHREAREREENEKRHRETREREENEKRQTEACEREENEKRQREAREREDNEKRHREAREREENEKRHKEAREREENEKRQREAGEREENEKRHREACEREENEKRQREAREREENEKRKREASEREEGEKRKRDAREREENEKRQREAREREENEKRQREAREREENEKRLREAHEREETENRQREAHEREETEKRIKEVLEKEENERRMKETVEKEERQRRQREAVEQEENAKRGREENEKRLKEAEKKENGRLKAVESEENERRQRDAHEKEESEKRCEETFEREEIEQEASGREVGRSLKEVREQQKNCMASRRAQEADGIEAALKVDNEPEDIGTTSQATCEWEETEAKHTDIGESGKEKALNNMAKDHSVMKQACELCDDKSLGATKLAGKNEGSSKKLDLTKEIAIEETSKIVDQLRNDEKKVVSGIAQGNLKQEKSQFLMEDSTDIEQNNIGKVRSNFQVDPVFGNQGKKFPYEKSDKGKHIEQSQVSLNPEISNVTFMSAKVVKESVDTARKIGGAQQIILEVKGSTQRTAQQVNATQSTERKVKNSYETLSSEDKEAERMKRERDLEMERLRKMEEEREREREREKDRMAVDKATLDTREGAYAEARERAERAAVERATAEARQRALNESRERLEKACAEAREKSLPEKASMEARLRAERAAVERATAEARERAFEKAMAERAASGARERVERSVSDKFSASSRSSGMRATSSSSDLQDLQSQGSGTFTGSRYQYSSVYSERFEGVEGESAQRYKARLERHQRTAERAAKALAEKNMRDLFAQREQAERNRLAETLDADVKRWSSGKEGNLRALLSTLQYILGPDSGWQPIPLTEVITAAAVKKAYRKATLCVHPDKLQQRGASIQQKYICEKVFDLLKEAWNKFNSEER</sequence>
<dbReference type="GO" id="GO:0072583">
    <property type="term" value="P:clathrin-dependent endocytosis"/>
    <property type="evidence" value="ECO:0000318"/>
    <property type="project" value="GO_Central"/>
</dbReference>